<evidence type="ECO:0000313" key="5">
    <source>
        <dbReference type="Proteomes" id="UP000284824"/>
    </source>
</evidence>
<evidence type="ECO:0000259" key="3">
    <source>
        <dbReference type="Pfam" id="PF00326"/>
    </source>
</evidence>
<proteinExistence type="predicted"/>
<organism evidence="4 5">
    <name type="scientific">Nonomuraea polychroma</name>
    <dbReference type="NCBI Taxonomy" id="46176"/>
    <lineage>
        <taxon>Bacteria</taxon>
        <taxon>Bacillati</taxon>
        <taxon>Actinomycetota</taxon>
        <taxon>Actinomycetes</taxon>
        <taxon>Streptosporangiales</taxon>
        <taxon>Streptosporangiaceae</taxon>
        <taxon>Nonomuraea</taxon>
    </lineage>
</organism>
<name>A0A438LY17_9ACTN</name>
<dbReference type="GO" id="GO:0004177">
    <property type="term" value="F:aminopeptidase activity"/>
    <property type="evidence" value="ECO:0007669"/>
    <property type="project" value="UniProtKB-KW"/>
</dbReference>
<dbReference type="Gene3D" id="3.40.50.1820">
    <property type="entry name" value="alpha/beta hydrolase"/>
    <property type="match status" value="1"/>
</dbReference>
<reference evidence="4 5" key="1">
    <citation type="submission" date="2019-01" db="EMBL/GenBank/DDBJ databases">
        <title>Sequencing the genomes of 1000 actinobacteria strains.</title>
        <authorList>
            <person name="Klenk H.-P."/>
        </authorList>
    </citation>
    <scope>NUCLEOTIDE SEQUENCE [LARGE SCALE GENOMIC DNA]</scope>
    <source>
        <strain evidence="4 5">DSM 43925</strain>
    </source>
</reference>
<dbReference type="SUPFAM" id="SSF53474">
    <property type="entry name" value="alpha/beta-Hydrolases"/>
    <property type="match status" value="1"/>
</dbReference>
<accession>A0A438LY17</accession>
<dbReference type="PANTHER" id="PTHR42776:SF4">
    <property type="entry name" value="ACYLAMINO-ACID-RELEASING ENZYME"/>
    <property type="match status" value="1"/>
</dbReference>
<evidence type="ECO:0000256" key="1">
    <source>
        <dbReference type="ARBA" id="ARBA00022801"/>
    </source>
</evidence>
<comment type="caution">
    <text evidence="4">The sequence shown here is derived from an EMBL/GenBank/DDBJ whole genome shotgun (WGS) entry which is preliminary data.</text>
</comment>
<keyword evidence="5" id="KW-1185">Reference proteome</keyword>
<protein>
    <submittedName>
        <fullName evidence="4">Dipeptidyl aminopeptidase/acylaminoacyl peptidase</fullName>
    </submittedName>
</protein>
<dbReference type="OrthoDB" id="128799at2"/>
<dbReference type="PANTHER" id="PTHR42776">
    <property type="entry name" value="SERINE PEPTIDASE S9 FAMILY MEMBER"/>
    <property type="match status" value="1"/>
</dbReference>
<dbReference type="InterPro" id="IPR029058">
    <property type="entry name" value="AB_hydrolase_fold"/>
</dbReference>
<dbReference type="Proteomes" id="UP000284824">
    <property type="component" value="Unassembled WGS sequence"/>
</dbReference>
<gene>
    <name evidence="4" type="ORF">EDD27_0672</name>
</gene>
<feature type="domain" description="Peptidase S9 prolyl oligopeptidase catalytic" evidence="3">
    <location>
        <begin position="453"/>
        <end position="646"/>
    </location>
</feature>
<evidence type="ECO:0000313" key="4">
    <source>
        <dbReference type="EMBL" id="RVX38372.1"/>
    </source>
</evidence>
<keyword evidence="1" id="KW-0378">Hydrolase</keyword>
<dbReference type="InterPro" id="IPR001375">
    <property type="entry name" value="Peptidase_S9_cat"/>
</dbReference>
<dbReference type="SUPFAM" id="SSF82171">
    <property type="entry name" value="DPP6 N-terminal domain-like"/>
    <property type="match status" value="1"/>
</dbReference>
<keyword evidence="4" id="KW-0031">Aminopeptidase</keyword>
<dbReference type="RefSeq" id="WP_127931011.1">
    <property type="nucleotide sequence ID" value="NZ_SAUN01000001.1"/>
</dbReference>
<evidence type="ECO:0000256" key="2">
    <source>
        <dbReference type="SAM" id="MobiDB-lite"/>
    </source>
</evidence>
<dbReference type="GO" id="GO:0006508">
    <property type="term" value="P:proteolysis"/>
    <property type="evidence" value="ECO:0007669"/>
    <property type="project" value="InterPro"/>
</dbReference>
<feature type="region of interest" description="Disordered" evidence="2">
    <location>
        <begin position="1"/>
        <end position="22"/>
    </location>
</feature>
<dbReference type="AlphaFoldDB" id="A0A438LY17"/>
<sequence length="661" mass="71502">MKEATLEGTRLPEVSPGEATPGEQVLESILAQRRVRAAHRCGRHILVEAEVPRPDRPVPVPFVLNYSIDTDGRWELARADGYAGAVCVRDDETYLYLGTAPDATDRQVIWQVRDGVSSLVLETGRGVVSFAAGENVVVAALWAGPGARSLAADDEEARRWRTTGESAAFPAGDVWPLLGHRVDGSVLRLARVRLDDHDAAPEACLLDISLPGDTGFTGQVAVTPDGRRCAAGVVRFIPDGHRRFGLYVFPVAEPGAGRHVWVDDIDLRAAVASPDGAWFACTGERVATPRQAPHQCVVFVAGDEQRVRTADHDDWLVPHAWHGDRTVLCLGEHDGRRLLRRVHLDGRVSAPLEVTGSVSAVTVAGDEALVVTSAISRPPEVVALPLGDGPVSVTGYAPAMQDFLEGRLVRRAFTAPDGSSWSGWLCLPPDEPVSPLPVLVWCHGGPVVSWTDWSWRWNPWPWVAEGYAVLMIDPPMSAGYGRDAVSRGWGQWLTEIARVAVQQVRGVIAADPVLDGTRVAVMGASLGGWLSIALATMMPEVRLVASHAGWVDSAAVARTCDLHWHWLREYGPPGDPAYARATAGLSGVGRSTRVLLSHGVRDGHVPVYEALGIHRELTAGGVDARLMIMPDEGHSIRRTGNVLAWFRWVRNACAETLKEPQ</sequence>
<dbReference type="GO" id="GO:0004252">
    <property type="term" value="F:serine-type endopeptidase activity"/>
    <property type="evidence" value="ECO:0007669"/>
    <property type="project" value="TreeGrafter"/>
</dbReference>
<dbReference type="EMBL" id="SAUN01000001">
    <property type="protein sequence ID" value="RVX38372.1"/>
    <property type="molecule type" value="Genomic_DNA"/>
</dbReference>
<keyword evidence="4" id="KW-0645">Protease</keyword>
<dbReference type="Pfam" id="PF00326">
    <property type="entry name" value="Peptidase_S9"/>
    <property type="match status" value="1"/>
</dbReference>